<gene>
    <name evidence="2" type="ORF">ACAM_0487</name>
</gene>
<protein>
    <submittedName>
        <fullName evidence="2">Uncharacterized protein</fullName>
    </submittedName>
</protein>
<dbReference type="OrthoDB" id="377997at2157"/>
<accession>U3TC02</accession>
<dbReference type="Proteomes" id="UP000016887">
    <property type="component" value="Chromosome"/>
</dbReference>
<dbReference type="KEGG" id="acj:ACAM_0487"/>
<keyword evidence="1" id="KW-0812">Transmembrane</keyword>
<dbReference type="RefSeq" id="WP_022541232.1">
    <property type="nucleotide sequence ID" value="NC_022521.1"/>
</dbReference>
<sequence>MSVQEVFGRATNVLLTLIILAVIAYSILLIVEPSYAPESDVILLGVSGGKLSYSVEPVLERGEGYMLVRTPSQGYTIALEPVEGGVMIYLVEERPYPLPLPAPAKAVEKGFIDVDGLRPGCVLQGVVGSGVEGPVTVKQVLALALSRSDSILINIKPEEDMKPRIEIEIPAKVGSRSFKGGSISVDLDLSRVSEVKAPQGKMVYVYLEASVEMLRGTLEFDCGGSTVELGISFANVDAKPEARFNIVDVQEQLSEDVVLPSGSYECMSTRKPVAPGKTVYTTVFDMDNLTYLYTIDVGSATIGVNAEFTGFETRVTVVSGLEEVKAVCILKSVSGDPLPILSSASLKPS</sequence>
<reference evidence="2 3" key="1">
    <citation type="journal article" date="2013" name="Appl. Environ. Microbiol.">
        <title>Variation of the Virus-Related Elements within Syntenic Genomes of the Hyperthermophilic Archaeon Aeropyrum.</title>
        <authorList>
            <person name="Daifuku T."/>
            <person name="Yoshida T."/>
            <person name="Kitamura T."/>
            <person name="Kawaichi S."/>
            <person name="Inoue T."/>
            <person name="Nomura K."/>
            <person name="Yoshida Y."/>
            <person name="Kuno S."/>
            <person name="Sako Y."/>
        </authorList>
    </citation>
    <scope>NUCLEOTIDE SEQUENCE [LARGE SCALE GENOMIC DNA]</scope>
    <source>
        <strain evidence="2 3">SY1</strain>
    </source>
</reference>
<evidence type="ECO:0000313" key="3">
    <source>
        <dbReference type="Proteomes" id="UP000016887"/>
    </source>
</evidence>
<name>U3TC02_9CREN</name>
<dbReference type="AlphaFoldDB" id="U3TC02"/>
<feature type="transmembrane region" description="Helical" evidence="1">
    <location>
        <begin position="12"/>
        <end position="31"/>
    </location>
</feature>
<proteinExistence type="predicted"/>
<evidence type="ECO:0000256" key="1">
    <source>
        <dbReference type="SAM" id="Phobius"/>
    </source>
</evidence>
<dbReference type="STRING" id="1198449.ACAM_0487"/>
<keyword evidence="1" id="KW-0472">Membrane</keyword>
<evidence type="ECO:0000313" key="2">
    <source>
        <dbReference type="EMBL" id="BAN89956.1"/>
    </source>
</evidence>
<dbReference type="eggNOG" id="arCOG14722">
    <property type="taxonomic scope" value="Archaea"/>
</dbReference>
<dbReference type="EMBL" id="AP012489">
    <property type="protein sequence ID" value="BAN89956.1"/>
    <property type="molecule type" value="Genomic_DNA"/>
</dbReference>
<keyword evidence="3" id="KW-1185">Reference proteome</keyword>
<organism evidence="2 3">
    <name type="scientific">Aeropyrum camini SY1 = JCM 12091</name>
    <dbReference type="NCBI Taxonomy" id="1198449"/>
    <lineage>
        <taxon>Archaea</taxon>
        <taxon>Thermoproteota</taxon>
        <taxon>Thermoprotei</taxon>
        <taxon>Desulfurococcales</taxon>
        <taxon>Desulfurococcaceae</taxon>
        <taxon>Aeropyrum</taxon>
    </lineage>
</organism>
<dbReference type="GeneID" id="17111218"/>
<keyword evidence="1" id="KW-1133">Transmembrane helix</keyword>